<evidence type="ECO:0000313" key="2">
    <source>
        <dbReference type="Proteomes" id="UP000000686"/>
    </source>
</evidence>
<evidence type="ECO:0000313" key="1">
    <source>
        <dbReference type="EMBL" id="AEF21433.1"/>
    </source>
</evidence>
<dbReference type="EMBL" id="CP002727">
    <property type="protein sequence ID" value="AEF21433.1"/>
    <property type="molecule type" value="Genomic_DNA"/>
</dbReference>
<gene>
    <name evidence="1" type="ordered locus">Psefu_1457</name>
</gene>
<protein>
    <submittedName>
        <fullName evidence="1">Uncharacterized protein</fullName>
    </submittedName>
</protein>
<dbReference type="KEGG" id="pfv:Psefu_1457"/>
<keyword evidence="2" id="KW-1185">Reference proteome</keyword>
<reference evidence="1 2" key="1">
    <citation type="submission" date="2011-04" db="EMBL/GenBank/DDBJ databases">
        <title>Complete sequence of Pseudomonas fulva 12-X.</title>
        <authorList>
            <consortium name="US DOE Joint Genome Institute"/>
            <person name="Lucas S."/>
            <person name="Han J."/>
            <person name="Lapidus A."/>
            <person name="Cheng J.-F."/>
            <person name="Goodwin L."/>
            <person name="Pitluck S."/>
            <person name="Peters L."/>
            <person name="Mikhailova N."/>
            <person name="Pagani I."/>
            <person name="Davenport K."/>
            <person name="Han C."/>
            <person name="Tapia R."/>
            <person name="Land M."/>
            <person name="Hauser L."/>
            <person name="Kyrpides N."/>
            <person name="Ivanova N."/>
            <person name="Pagani I."/>
            <person name="Lcollab F.I."/>
            <person name="Woyke T."/>
        </authorList>
    </citation>
    <scope>NUCLEOTIDE SEQUENCE [LARGE SCALE GENOMIC DNA]</scope>
    <source>
        <strain evidence="2">12-X</strain>
    </source>
</reference>
<sequence length="249" mass="26825">MSQIDRSFIGEGIAYARAYQSQDPLLDMGNCDAFNIAFATNRQTLPNFRGGGGNRNVRERVTDVTATVGLYDLTETNLARITRSTVQNVAAGVQTDEPATAGGVEGELIPFKYLPDLSKPVTVKGADDTELSAGADYLLTPHGILRTAGSKITAAGVLFTYTKRESSALQMLNGSAHELEIFIAGLNDAQSGEPYSLRLRRVKFGMLASLPVFGQEYLKLEGPAELLADPLVLTNDISKFCQMDIVKAT</sequence>
<dbReference type="RefSeq" id="WP_013790564.1">
    <property type="nucleotide sequence ID" value="NC_015556.1"/>
</dbReference>
<proteinExistence type="predicted"/>
<dbReference type="Proteomes" id="UP000000686">
    <property type="component" value="Chromosome"/>
</dbReference>
<dbReference type="STRING" id="743720.Psefu_1457"/>
<dbReference type="AlphaFoldDB" id="F6AG31"/>
<organism evidence="1 2">
    <name type="scientific">Pseudomonas fulva (strain 12-X)</name>
    <dbReference type="NCBI Taxonomy" id="743720"/>
    <lineage>
        <taxon>Bacteria</taxon>
        <taxon>Pseudomonadati</taxon>
        <taxon>Pseudomonadota</taxon>
        <taxon>Gammaproteobacteria</taxon>
        <taxon>Pseudomonadales</taxon>
        <taxon>Pseudomonadaceae</taxon>
        <taxon>Pseudomonas</taxon>
    </lineage>
</organism>
<dbReference type="eggNOG" id="ENOG5032TQ4">
    <property type="taxonomic scope" value="Bacteria"/>
</dbReference>
<dbReference type="OrthoDB" id="6998958at2"/>
<accession>F6AG31</accession>
<dbReference type="HOGENOM" id="CLU_070740_1_0_6"/>
<name>F6AG31_PSEF1</name>